<evidence type="ECO:0000313" key="2">
    <source>
        <dbReference type="EMBL" id="GAA0875136.1"/>
    </source>
</evidence>
<protein>
    <submittedName>
        <fullName evidence="2">Uncharacterized protein</fullName>
    </submittedName>
</protein>
<gene>
    <name evidence="2" type="ORF">GCM10009118_15440</name>
</gene>
<proteinExistence type="predicted"/>
<evidence type="ECO:0000256" key="1">
    <source>
        <dbReference type="SAM" id="Phobius"/>
    </source>
</evidence>
<accession>A0ABN1MPD2</accession>
<dbReference type="EMBL" id="BAAAFH010000007">
    <property type="protein sequence ID" value="GAA0875136.1"/>
    <property type="molecule type" value="Genomic_DNA"/>
</dbReference>
<organism evidence="2 3">
    <name type="scientific">Wandonia haliotis</name>
    <dbReference type="NCBI Taxonomy" id="574963"/>
    <lineage>
        <taxon>Bacteria</taxon>
        <taxon>Pseudomonadati</taxon>
        <taxon>Bacteroidota</taxon>
        <taxon>Flavobacteriia</taxon>
        <taxon>Flavobacteriales</taxon>
        <taxon>Crocinitomicaceae</taxon>
        <taxon>Wandonia</taxon>
    </lineage>
</organism>
<keyword evidence="1" id="KW-1133">Transmembrane helix</keyword>
<sequence>MEITIAIVVTSIVIAMVYNSITFFNRQMQHEVTVKARITTWYTERARLFEDFFLATDHQITEEDIVSLTFSDQSVIDYHVGDGILIRESAGREIPFMTGCTGMEVVDDKKGKIITFHFQIEQEPLSLYFPVKQTPAEKMNEWFQEYTTDGTIN</sequence>
<reference evidence="2 3" key="1">
    <citation type="journal article" date="2019" name="Int. J. Syst. Evol. Microbiol.">
        <title>The Global Catalogue of Microorganisms (GCM) 10K type strain sequencing project: providing services to taxonomists for standard genome sequencing and annotation.</title>
        <authorList>
            <consortium name="The Broad Institute Genomics Platform"/>
            <consortium name="The Broad Institute Genome Sequencing Center for Infectious Disease"/>
            <person name="Wu L."/>
            <person name="Ma J."/>
        </authorList>
    </citation>
    <scope>NUCLEOTIDE SEQUENCE [LARGE SCALE GENOMIC DNA]</scope>
    <source>
        <strain evidence="2 3">JCM 16083</strain>
    </source>
</reference>
<keyword evidence="1" id="KW-0812">Transmembrane</keyword>
<comment type="caution">
    <text evidence="2">The sequence shown here is derived from an EMBL/GenBank/DDBJ whole genome shotgun (WGS) entry which is preliminary data.</text>
</comment>
<evidence type="ECO:0000313" key="3">
    <source>
        <dbReference type="Proteomes" id="UP001501126"/>
    </source>
</evidence>
<dbReference type="Proteomes" id="UP001501126">
    <property type="component" value="Unassembled WGS sequence"/>
</dbReference>
<feature type="transmembrane region" description="Helical" evidence="1">
    <location>
        <begin position="6"/>
        <end position="25"/>
    </location>
</feature>
<keyword evidence="1" id="KW-0472">Membrane</keyword>
<name>A0ABN1MPD2_9FLAO</name>
<keyword evidence="3" id="KW-1185">Reference proteome</keyword>